<evidence type="ECO:0000256" key="5">
    <source>
        <dbReference type="ARBA" id="ARBA00023242"/>
    </source>
</evidence>
<evidence type="ECO:0000256" key="3">
    <source>
        <dbReference type="ARBA" id="ARBA00023125"/>
    </source>
</evidence>
<feature type="region of interest" description="Disordered" evidence="6">
    <location>
        <begin position="177"/>
        <end position="213"/>
    </location>
</feature>
<dbReference type="CDD" id="cd00167">
    <property type="entry name" value="SANT"/>
    <property type="match status" value="2"/>
</dbReference>
<sequence length="365" mass="41002">MGRAPCCEKVGLKKGRWTAEEDEVLTKYILANGEGSWKSLPKNAGLLRCGKSCRLRWINYLRADLKRGNITKDEEETIVKLHAALGNRWSLIAAQLPGRTDNEIKNYWNSHLSRKIYSFNRYKNDDDLPSIMNITDVAAWPYKGRGGRTSRSSMKKHKATLMSLGKPKSPKAIAHEVTEPTTKETAAISPKGTNNPLKSSATEGPQKEPENRRNLGVQVQESCIDIAKRINAAGISHCPINEEKETETLGPYEWLDSEIKRLEYALLQNQVADPFGNNTVVTLETDNEASSMSKERENYNGVMGPKRVAVHYLKKQSNSSNGCSSNEESNGEWYSSFSPMNSRFDEEWLDWDWTAAGDLGEWGLL</sequence>
<name>A0A4U5R0Q9_POPAL</name>
<comment type="caution">
    <text evidence="9">The sequence shown here is derived from an EMBL/GenBank/DDBJ whole genome shotgun (WGS) entry which is preliminary data.</text>
</comment>
<keyword evidence="4" id="KW-0804">Transcription</keyword>
<evidence type="ECO:0000256" key="6">
    <source>
        <dbReference type="SAM" id="MobiDB-lite"/>
    </source>
</evidence>
<dbReference type="InterPro" id="IPR017930">
    <property type="entry name" value="Myb_dom"/>
</dbReference>
<dbReference type="PROSITE" id="PS50090">
    <property type="entry name" value="MYB_LIKE"/>
    <property type="match status" value="2"/>
</dbReference>
<dbReference type="InterPro" id="IPR015495">
    <property type="entry name" value="Myb_TF_plants"/>
</dbReference>
<evidence type="ECO:0000259" key="7">
    <source>
        <dbReference type="PROSITE" id="PS50090"/>
    </source>
</evidence>
<dbReference type="Pfam" id="PF00249">
    <property type="entry name" value="Myb_DNA-binding"/>
    <property type="match status" value="2"/>
</dbReference>
<accession>A0A4U5R0Q9</accession>
<dbReference type="SMART" id="SM00717">
    <property type="entry name" value="SANT"/>
    <property type="match status" value="2"/>
</dbReference>
<dbReference type="EMBL" id="RCHU01000101">
    <property type="protein sequence ID" value="TKS15005.1"/>
    <property type="molecule type" value="Genomic_DNA"/>
</dbReference>
<dbReference type="SUPFAM" id="SSF46689">
    <property type="entry name" value="Homeodomain-like"/>
    <property type="match status" value="1"/>
</dbReference>
<feature type="domain" description="HTH myb-type" evidence="8">
    <location>
        <begin position="9"/>
        <end position="61"/>
    </location>
</feature>
<dbReference type="STRING" id="43335.A0A4U5R0Q9"/>
<evidence type="ECO:0000256" key="1">
    <source>
        <dbReference type="ARBA" id="ARBA00004123"/>
    </source>
</evidence>
<feature type="domain" description="Myb-like" evidence="7">
    <location>
        <begin position="9"/>
        <end position="61"/>
    </location>
</feature>
<keyword evidence="3" id="KW-0238">DNA-binding</keyword>
<dbReference type="Gene3D" id="1.10.10.60">
    <property type="entry name" value="Homeodomain-like"/>
    <property type="match status" value="2"/>
</dbReference>
<dbReference type="PANTHER" id="PTHR47999">
    <property type="entry name" value="TRANSCRIPTION FACTOR MYB8-RELATED-RELATED"/>
    <property type="match status" value="1"/>
</dbReference>
<gene>
    <name evidence="9" type="ORF">D5086_0000036720</name>
</gene>
<dbReference type="InterPro" id="IPR009057">
    <property type="entry name" value="Homeodomain-like_sf"/>
</dbReference>
<comment type="subcellular location">
    <subcellularLocation>
        <location evidence="1">Nucleus</location>
    </subcellularLocation>
</comment>
<feature type="domain" description="Myb-like" evidence="7">
    <location>
        <begin position="62"/>
        <end position="112"/>
    </location>
</feature>
<evidence type="ECO:0000256" key="2">
    <source>
        <dbReference type="ARBA" id="ARBA00023015"/>
    </source>
</evidence>
<proteinExistence type="predicted"/>
<dbReference type="InterPro" id="IPR001005">
    <property type="entry name" value="SANT/Myb"/>
</dbReference>
<keyword evidence="5" id="KW-0539">Nucleus</keyword>
<feature type="compositionally biased region" description="Polar residues" evidence="6">
    <location>
        <begin position="191"/>
        <end position="203"/>
    </location>
</feature>
<dbReference type="GO" id="GO:0003677">
    <property type="term" value="F:DNA binding"/>
    <property type="evidence" value="ECO:0007669"/>
    <property type="project" value="UniProtKB-KW"/>
</dbReference>
<evidence type="ECO:0000313" key="9">
    <source>
        <dbReference type="EMBL" id="TKS15005.1"/>
    </source>
</evidence>
<dbReference type="PANTHER" id="PTHR47999:SF91">
    <property type="entry name" value="TRANSCRIPTION FACTOR MYB111"/>
    <property type="match status" value="1"/>
</dbReference>
<protein>
    <submittedName>
        <fullName evidence="9">Uncharacterized protein</fullName>
    </submittedName>
</protein>
<dbReference type="FunFam" id="1.10.10.60:FF:000121">
    <property type="entry name" value="Myb transcription factor"/>
    <property type="match status" value="1"/>
</dbReference>
<reference evidence="9" key="1">
    <citation type="submission" date="2018-10" db="EMBL/GenBank/DDBJ databases">
        <title>Population genomic analysis revealed the cold adaptation of white poplar.</title>
        <authorList>
            <person name="Liu Y.-J."/>
        </authorList>
    </citation>
    <scope>NUCLEOTIDE SEQUENCE [LARGE SCALE GENOMIC DNA]</scope>
    <source>
        <strain evidence="9">PAL-ZL1</strain>
    </source>
</reference>
<dbReference type="PROSITE" id="PS51294">
    <property type="entry name" value="HTH_MYB"/>
    <property type="match status" value="2"/>
</dbReference>
<evidence type="ECO:0000259" key="8">
    <source>
        <dbReference type="PROSITE" id="PS51294"/>
    </source>
</evidence>
<feature type="domain" description="HTH myb-type" evidence="8">
    <location>
        <begin position="62"/>
        <end position="116"/>
    </location>
</feature>
<keyword evidence="2" id="KW-0805">Transcription regulation</keyword>
<evidence type="ECO:0000256" key="4">
    <source>
        <dbReference type="ARBA" id="ARBA00023163"/>
    </source>
</evidence>
<dbReference type="GO" id="GO:0005634">
    <property type="term" value="C:nucleus"/>
    <property type="evidence" value="ECO:0007669"/>
    <property type="project" value="UniProtKB-SubCell"/>
</dbReference>
<organism evidence="9">
    <name type="scientific">Populus alba</name>
    <name type="common">White poplar</name>
    <dbReference type="NCBI Taxonomy" id="43335"/>
    <lineage>
        <taxon>Eukaryota</taxon>
        <taxon>Viridiplantae</taxon>
        <taxon>Streptophyta</taxon>
        <taxon>Embryophyta</taxon>
        <taxon>Tracheophyta</taxon>
        <taxon>Spermatophyta</taxon>
        <taxon>Magnoliopsida</taxon>
        <taxon>eudicotyledons</taxon>
        <taxon>Gunneridae</taxon>
        <taxon>Pentapetalae</taxon>
        <taxon>rosids</taxon>
        <taxon>fabids</taxon>
        <taxon>Malpighiales</taxon>
        <taxon>Salicaceae</taxon>
        <taxon>Saliceae</taxon>
        <taxon>Populus</taxon>
    </lineage>
</organism>
<dbReference type="AlphaFoldDB" id="A0A4U5R0Q9"/>